<dbReference type="PROSITE" id="PS50843">
    <property type="entry name" value="EXPANSIN_CBD"/>
    <property type="match status" value="1"/>
</dbReference>
<reference evidence="12 13" key="1">
    <citation type="submission" date="2024-02" db="EMBL/GenBank/DDBJ databases">
        <title>High-quality chromosome-scale genome assembly of Pensacola bahiagrass (Paspalum notatum Flugge var. saurae).</title>
        <authorList>
            <person name="Vega J.M."/>
            <person name="Podio M."/>
            <person name="Orjuela J."/>
            <person name="Siena L.A."/>
            <person name="Pessino S.C."/>
            <person name="Combes M.C."/>
            <person name="Mariac C."/>
            <person name="Albertini E."/>
            <person name="Pupilli F."/>
            <person name="Ortiz J.P.A."/>
            <person name="Leblanc O."/>
        </authorList>
    </citation>
    <scope>NUCLEOTIDE SEQUENCE [LARGE SCALE GENOMIC DNA]</scope>
    <source>
        <strain evidence="12">R1</strain>
        <tissue evidence="12">Leaf</tissue>
    </source>
</reference>
<dbReference type="EMBL" id="CP144746">
    <property type="protein sequence ID" value="WVZ57603.1"/>
    <property type="molecule type" value="Genomic_DNA"/>
</dbReference>
<dbReference type="Proteomes" id="UP001341281">
    <property type="component" value="Chromosome 02"/>
</dbReference>
<dbReference type="InterPro" id="IPR036749">
    <property type="entry name" value="Expansin_CBD_sf"/>
</dbReference>
<dbReference type="GO" id="GO:0071555">
    <property type="term" value="P:cell wall organization"/>
    <property type="evidence" value="ECO:0007669"/>
    <property type="project" value="UniProtKB-KW"/>
</dbReference>
<evidence type="ECO:0000256" key="4">
    <source>
        <dbReference type="ARBA" id="ARBA00022512"/>
    </source>
</evidence>
<dbReference type="Pfam" id="PF13359">
    <property type="entry name" value="DDE_Tnp_4"/>
    <property type="match status" value="1"/>
</dbReference>
<keyword evidence="4" id="KW-0134">Cell wall</keyword>
<dbReference type="Pfam" id="PF26138">
    <property type="entry name" value="DUF8040"/>
    <property type="match status" value="1"/>
</dbReference>
<evidence type="ECO:0000259" key="11">
    <source>
        <dbReference type="PROSITE" id="PS50843"/>
    </source>
</evidence>
<evidence type="ECO:0000259" key="10">
    <source>
        <dbReference type="PROSITE" id="PS50842"/>
    </source>
</evidence>
<dbReference type="SMART" id="SM00837">
    <property type="entry name" value="DPBB_1"/>
    <property type="match status" value="1"/>
</dbReference>
<feature type="domain" description="Expansin-like EG45" evidence="10">
    <location>
        <begin position="103"/>
        <end position="209"/>
    </location>
</feature>
<evidence type="ECO:0000256" key="3">
    <source>
        <dbReference type="ARBA" id="ARBA00005650"/>
    </source>
</evidence>
<keyword evidence="8" id="KW-0325">Glycoprotein</keyword>
<evidence type="ECO:0000256" key="7">
    <source>
        <dbReference type="ARBA" id="ARBA00022729"/>
    </source>
</evidence>
<evidence type="ECO:0000256" key="5">
    <source>
        <dbReference type="ARBA" id="ARBA00022525"/>
    </source>
</evidence>
<keyword evidence="7" id="KW-0732">Signal</keyword>
<evidence type="ECO:0000256" key="6">
    <source>
        <dbReference type="ARBA" id="ARBA00022723"/>
    </source>
</evidence>
<dbReference type="InterPro" id="IPR007117">
    <property type="entry name" value="Expansin_CBD"/>
</dbReference>
<gene>
    <name evidence="12" type="ORF">U9M48_007967</name>
</gene>
<organism evidence="12 13">
    <name type="scientific">Paspalum notatum var. saurae</name>
    <dbReference type="NCBI Taxonomy" id="547442"/>
    <lineage>
        <taxon>Eukaryota</taxon>
        <taxon>Viridiplantae</taxon>
        <taxon>Streptophyta</taxon>
        <taxon>Embryophyta</taxon>
        <taxon>Tracheophyta</taxon>
        <taxon>Spermatophyta</taxon>
        <taxon>Magnoliopsida</taxon>
        <taxon>Liliopsida</taxon>
        <taxon>Poales</taxon>
        <taxon>Poaceae</taxon>
        <taxon>PACMAD clade</taxon>
        <taxon>Panicoideae</taxon>
        <taxon>Andropogonodae</taxon>
        <taxon>Paspaleae</taxon>
        <taxon>Paspalinae</taxon>
        <taxon>Paspalum</taxon>
    </lineage>
</organism>
<dbReference type="PROSITE" id="PS50842">
    <property type="entry name" value="EXPANSIN_EG45"/>
    <property type="match status" value="1"/>
</dbReference>
<comment type="cofactor">
    <cofactor evidence="1">
        <name>a divalent metal cation</name>
        <dbReference type="ChEBI" id="CHEBI:60240"/>
    </cofactor>
</comment>
<dbReference type="PANTHER" id="PTHR31692:SF17">
    <property type="entry name" value="EXPANSIN-B3"/>
    <property type="match status" value="1"/>
</dbReference>
<dbReference type="CDD" id="cd22275">
    <property type="entry name" value="DPBB_EXPB_N"/>
    <property type="match status" value="1"/>
</dbReference>
<keyword evidence="9" id="KW-0961">Cell wall biogenesis/degradation</keyword>
<keyword evidence="6" id="KW-0479">Metal-binding</keyword>
<dbReference type="Pfam" id="PF01357">
    <property type="entry name" value="Expansin_C"/>
    <property type="match status" value="1"/>
</dbReference>
<comment type="similarity">
    <text evidence="3">Belongs to the expansin family. Expansin B subfamily.</text>
</comment>
<evidence type="ECO:0000256" key="8">
    <source>
        <dbReference type="ARBA" id="ARBA00023180"/>
    </source>
</evidence>
<dbReference type="SUPFAM" id="SSF49590">
    <property type="entry name" value="PHL pollen allergen"/>
    <property type="match status" value="1"/>
</dbReference>
<sequence length="555" mass="61403">MAIALRSFPAYKYPGKVLLADHPNAQLPRVGPVRAVASTNKMSSSSSKVLALGALVFSFLVTYGSCARPVNFTASDFTADPNWEAARATWYGAPNGAGPDDDGGACGFKNVNLPPFSAMTSCGNQPLFKDGKGCGSCYQIRCVNNAACSGNPETVIITDMNYYPVAKYHFDLSGTAFGAMAKPGRNDELRHAGIIDIQFKRVPCNYPGRKVTFHVEEGSNPVYLAVLVEFEDGDGDVVQVDLMEANSGYWTPMRESWGSIWRLDSNHRLQAPFSLRVTNESGRKLVANRVIPANWAPNNYYRSIIQKKHIEKLLQGHKVRAMREFRMEKEIFCKLVDVLCDNNLLTNNRVVSAEERLAMFLFCLSTNASNRSIRKRFQHSGETISRYFNLVLDAIVSLSPRIYSCLLSTPRYINLAIPSSCLTLSSIFFLHCADCIGAIDGTHVPITISTGLQDPYRNRKGGLSQNVMVACDFNGQFVHVSAGWEGSAADARVLLDALAHGFSVPAGKYYLVDAGYANTLNFIAPYRNVRYHLQEQDRSNQRPNNAKELFNLRHA</sequence>
<dbReference type="InterPro" id="IPR009009">
    <property type="entry name" value="RlpA-like_DPBB"/>
</dbReference>
<dbReference type="PRINTS" id="PR00829">
    <property type="entry name" value="LOLP1ALLERGN"/>
</dbReference>
<evidence type="ECO:0000313" key="12">
    <source>
        <dbReference type="EMBL" id="WVZ57603.1"/>
    </source>
</evidence>
<dbReference type="AlphaFoldDB" id="A0AAQ3SN60"/>
<keyword evidence="13" id="KW-1185">Reference proteome</keyword>
<name>A0AAQ3SN60_PASNO</name>
<evidence type="ECO:0000256" key="2">
    <source>
        <dbReference type="ARBA" id="ARBA00004191"/>
    </source>
</evidence>
<dbReference type="InterPro" id="IPR036908">
    <property type="entry name" value="RlpA-like_sf"/>
</dbReference>
<evidence type="ECO:0000313" key="13">
    <source>
        <dbReference type="Proteomes" id="UP001341281"/>
    </source>
</evidence>
<dbReference type="GO" id="GO:0005576">
    <property type="term" value="C:extracellular region"/>
    <property type="evidence" value="ECO:0007669"/>
    <property type="project" value="InterPro"/>
</dbReference>
<dbReference type="Gene3D" id="2.60.40.760">
    <property type="entry name" value="Expansin, cellulose-binding-like domain"/>
    <property type="match status" value="1"/>
</dbReference>
<accession>A0AAQ3SN60</accession>
<dbReference type="InterPro" id="IPR027806">
    <property type="entry name" value="HARBI1_dom"/>
</dbReference>
<dbReference type="PANTHER" id="PTHR31692">
    <property type="entry name" value="EXPANSIN-B3"/>
    <property type="match status" value="1"/>
</dbReference>
<dbReference type="InterPro" id="IPR005795">
    <property type="entry name" value="LolPI"/>
</dbReference>
<evidence type="ECO:0000256" key="1">
    <source>
        <dbReference type="ARBA" id="ARBA00001968"/>
    </source>
</evidence>
<protein>
    <submittedName>
        <fullName evidence="12">Uncharacterized protein</fullName>
    </submittedName>
</protein>
<dbReference type="Gene3D" id="2.40.40.10">
    <property type="entry name" value="RlpA-like domain"/>
    <property type="match status" value="1"/>
</dbReference>
<feature type="domain" description="Expansin-like CBD" evidence="11">
    <location>
        <begin position="222"/>
        <end position="303"/>
    </location>
</feature>
<proteinExistence type="inferred from homology"/>
<dbReference type="Pfam" id="PF03330">
    <property type="entry name" value="DPBB_1"/>
    <property type="match status" value="1"/>
</dbReference>
<dbReference type="InterPro" id="IPR058353">
    <property type="entry name" value="DUF8040"/>
</dbReference>
<dbReference type="InterPro" id="IPR007112">
    <property type="entry name" value="Expansin/allergen_DPBB_dom"/>
</dbReference>
<dbReference type="PRINTS" id="PR01225">
    <property type="entry name" value="EXPANSNFAMLY"/>
</dbReference>
<dbReference type="SUPFAM" id="SSF50685">
    <property type="entry name" value="Barwin-like endoglucanases"/>
    <property type="match status" value="1"/>
</dbReference>
<dbReference type="InterPro" id="IPR007118">
    <property type="entry name" value="Expan_Lol_pI"/>
</dbReference>
<evidence type="ECO:0000256" key="9">
    <source>
        <dbReference type="ARBA" id="ARBA00023316"/>
    </source>
</evidence>
<keyword evidence="5" id="KW-0964">Secreted</keyword>
<dbReference type="GO" id="GO:0046872">
    <property type="term" value="F:metal ion binding"/>
    <property type="evidence" value="ECO:0007669"/>
    <property type="project" value="UniProtKB-KW"/>
</dbReference>
<comment type="subcellular location">
    <subcellularLocation>
        <location evidence="2">Secreted</location>
        <location evidence="2">Cell wall</location>
    </subcellularLocation>
</comment>